<accession>A0A6G0Z7Z6</accession>
<comment type="caution">
    <text evidence="1">The sequence shown here is derived from an EMBL/GenBank/DDBJ whole genome shotgun (WGS) entry which is preliminary data.</text>
</comment>
<dbReference type="AlphaFoldDB" id="A0A6G0Z7Z6"/>
<evidence type="ECO:0000313" key="2">
    <source>
        <dbReference type="Proteomes" id="UP000478052"/>
    </source>
</evidence>
<dbReference type="EMBL" id="VUJU01001085">
    <property type="protein sequence ID" value="KAF0766882.1"/>
    <property type="molecule type" value="Genomic_DNA"/>
</dbReference>
<gene>
    <name evidence="1" type="ORF">FWK35_00003478</name>
</gene>
<evidence type="ECO:0000313" key="1">
    <source>
        <dbReference type="EMBL" id="KAF0766882.1"/>
    </source>
</evidence>
<organism evidence="1 2">
    <name type="scientific">Aphis craccivora</name>
    <name type="common">Cowpea aphid</name>
    <dbReference type="NCBI Taxonomy" id="307492"/>
    <lineage>
        <taxon>Eukaryota</taxon>
        <taxon>Metazoa</taxon>
        <taxon>Ecdysozoa</taxon>
        <taxon>Arthropoda</taxon>
        <taxon>Hexapoda</taxon>
        <taxon>Insecta</taxon>
        <taxon>Pterygota</taxon>
        <taxon>Neoptera</taxon>
        <taxon>Paraneoptera</taxon>
        <taxon>Hemiptera</taxon>
        <taxon>Sternorrhyncha</taxon>
        <taxon>Aphidomorpha</taxon>
        <taxon>Aphidoidea</taxon>
        <taxon>Aphididae</taxon>
        <taxon>Aphidini</taxon>
        <taxon>Aphis</taxon>
        <taxon>Aphis</taxon>
    </lineage>
</organism>
<protein>
    <submittedName>
        <fullName evidence="1">Uncharacterized protein</fullName>
    </submittedName>
</protein>
<proteinExistence type="predicted"/>
<name>A0A6G0Z7Z6_APHCR</name>
<keyword evidence="2" id="KW-1185">Reference proteome</keyword>
<sequence length="66" mass="7597">MFANFLIDVANCCKLVAKIWHRFRTDRTMSGCFVKLAPLSTLQIVANWLQKYDTDFEPIGRFRGAA</sequence>
<dbReference type="Proteomes" id="UP000478052">
    <property type="component" value="Unassembled WGS sequence"/>
</dbReference>
<reference evidence="1 2" key="1">
    <citation type="submission" date="2019-08" db="EMBL/GenBank/DDBJ databases">
        <title>Whole genome of Aphis craccivora.</title>
        <authorList>
            <person name="Voronova N.V."/>
            <person name="Shulinski R.S."/>
            <person name="Bandarenka Y.V."/>
            <person name="Zhorov D.G."/>
            <person name="Warner D."/>
        </authorList>
    </citation>
    <scope>NUCLEOTIDE SEQUENCE [LARGE SCALE GENOMIC DNA]</scope>
    <source>
        <strain evidence="1">180601</strain>
        <tissue evidence="1">Whole Body</tissue>
    </source>
</reference>